<gene>
    <name evidence="2" type="ORF">CK203_116819</name>
</gene>
<dbReference type="AlphaFoldDB" id="A0A438CS98"/>
<dbReference type="EMBL" id="QGNW01002041">
    <property type="protein sequence ID" value="RVW26086.1"/>
    <property type="molecule type" value="Genomic_DNA"/>
</dbReference>
<accession>A0A438CS98</accession>
<protein>
    <submittedName>
        <fullName evidence="2">Uncharacterized protein</fullName>
    </submittedName>
</protein>
<proteinExistence type="predicted"/>
<evidence type="ECO:0000256" key="1">
    <source>
        <dbReference type="SAM" id="MobiDB-lite"/>
    </source>
</evidence>
<evidence type="ECO:0000313" key="2">
    <source>
        <dbReference type="EMBL" id="RVW26086.1"/>
    </source>
</evidence>
<sequence length="174" mass="19108">MPEEGENNSEAWVRVASHESDDDWQEREGVAMGEEVGGEASTRTSERVKEAMEGSRLEASATDCRWDVGSVQRVGQITDLTWSDDGLPAGGWWISRIDCALLEEDAGTITPFPPLEWWLLTLFFPLFSFGRTPLGESFDPSGALLDTTQGDIHRLCNGSRSTEQVEGSVGIGRD</sequence>
<organism evidence="2 3">
    <name type="scientific">Vitis vinifera</name>
    <name type="common">Grape</name>
    <dbReference type="NCBI Taxonomy" id="29760"/>
    <lineage>
        <taxon>Eukaryota</taxon>
        <taxon>Viridiplantae</taxon>
        <taxon>Streptophyta</taxon>
        <taxon>Embryophyta</taxon>
        <taxon>Tracheophyta</taxon>
        <taxon>Spermatophyta</taxon>
        <taxon>Magnoliopsida</taxon>
        <taxon>eudicotyledons</taxon>
        <taxon>Gunneridae</taxon>
        <taxon>Pentapetalae</taxon>
        <taxon>rosids</taxon>
        <taxon>Vitales</taxon>
        <taxon>Vitaceae</taxon>
        <taxon>Viteae</taxon>
        <taxon>Vitis</taxon>
    </lineage>
</organism>
<name>A0A438CS98_VITVI</name>
<evidence type="ECO:0000313" key="3">
    <source>
        <dbReference type="Proteomes" id="UP000288805"/>
    </source>
</evidence>
<feature type="compositionally biased region" description="Low complexity" evidence="1">
    <location>
        <begin position="30"/>
        <end position="40"/>
    </location>
</feature>
<dbReference type="Proteomes" id="UP000288805">
    <property type="component" value="Unassembled WGS sequence"/>
</dbReference>
<comment type="caution">
    <text evidence="2">The sequence shown here is derived from an EMBL/GenBank/DDBJ whole genome shotgun (WGS) entry which is preliminary data.</text>
</comment>
<feature type="region of interest" description="Disordered" evidence="1">
    <location>
        <begin position="1"/>
        <end position="46"/>
    </location>
</feature>
<reference evidence="2 3" key="1">
    <citation type="journal article" date="2018" name="PLoS Genet.">
        <title>Population sequencing reveals clonal diversity and ancestral inbreeding in the grapevine cultivar Chardonnay.</title>
        <authorList>
            <person name="Roach M.J."/>
            <person name="Johnson D.L."/>
            <person name="Bohlmann J."/>
            <person name="van Vuuren H.J."/>
            <person name="Jones S.J."/>
            <person name="Pretorius I.S."/>
            <person name="Schmidt S.A."/>
            <person name="Borneman A.R."/>
        </authorList>
    </citation>
    <scope>NUCLEOTIDE SEQUENCE [LARGE SCALE GENOMIC DNA]</scope>
    <source>
        <strain evidence="3">cv. Chardonnay</strain>
        <tissue evidence="2">Leaf</tissue>
    </source>
</reference>